<evidence type="ECO:0000256" key="1">
    <source>
        <dbReference type="SAM" id="MobiDB-lite"/>
    </source>
</evidence>
<evidence type="ECO:0000313" key="2">
    <source>
        <dbReference type="EMBL" id="KAG1362638.1"/>
    </source>
</evidence>
<dbReference type="EMBL" id="CM017881">
    <property type="protein sequence ID" value="KAG1362638.1"/>
    <property type="molecule type" value="Genomic_DNA"/>
</dbReference>
<reference evidence="2" key="1">
    <citation type="journal article" date="2017" name="Gigascience">
        <title>The genome draft of coconut (Cocos nucifera).</title>
        <authorList>
            <person name="Xiao Y."/>
            <person name="Xu P."/>
            <person name="Fan H."/>
            <person name="Baudouin L."/>
            <person name="Xia W."/>
            <person name="Bocs S."/>
            <person name="Xu J."/>
            <person name="Li Q."/>
            <person name="Guo A."/>
            <person name="Zhou L."/>
            <person name="Li J."/>
            <person name="Wu Y."/>
            <person name="Ma Z."/>
            <person name="Armero A."/>
            <person name="Issali A.E."/>
            <person name="Liu N."/>
            <person name="Peng M."/>
            <person name="Yang Y."/>
        </authorList>
    </citation>
    <scope>NUCLEOTIDE SEQUENCE</scope>
    <source>
        <tissue evidence="2">Spear leaf of Hainan Tall coconut</tissue>
    </source>
</reference>
<sequence length="158" mass="18007">TDSKTAQAAKNKKKNRRRKEQPKDSSRIESDKSHKKEVSTVCVVRNEAGVSFSPSPSRISEMQDSAEDAFSPKVDFEDADIDDGLDPAMKEELDSREIPYTSLKVDMDITPMSFDCYGISGYEDVQQICWWRLAIVSAGYNAYKIFKDKAHPWFEHCK</sequence>
<comment type="caution">
    <text evidence="2">The sequence shown here is derived from an EMBL/GenBank/DDBJ whole genome shotgun (WGS) entry which is preliminary data.</text>
</comment>
<dbReference type="Proteomes" id="UP000797356">
    <property type="component" value="Chromosome 10"/>
</dbReference>
<accession>A0A8K0IMK6</accession>
<feature type="region of interest" description="Disordered" evidence="1">
    <location>
        <begin position="51"/>
        <end position="72"/>
    </location>
</feature>
<organism evidence="2 3">
    <name type="scientific">Cocos nucifera</name>
    <name type="common">Coconut palm</name>
    <dbReference type="NCBI Taxonomy" id="13894"/>
    <lineage>
        <taxon>Eukaryota</taxon>
        <taxon>Viridiplantae</taxon>
        <taxon>Streptophyta</taxon>
        <taxon>Embryophyta</taxon>
        <taxon>Tracheophyta</taxon>
        <taxon>Spermatophyta</taxon>
        <taxon>Magnoliopsida</taxon>
        <taxon>Liliopsida</taxon>
        <taxon>Arecaceae</taxon>
        <taxon>Arecoideae</taxon>
        <taxon>Cocoseae</taxon>
        <taxon>Attaleinae</taxon>
        <taxon>Cocos</taxon>
    </lineage>
</organism>
<reference evidence="2" key="2">
    <citation type="submission" date="2019-07" db="EMBL/GenBank/DDBJ databases">
        <authorList>
            <person name="Yang Y."/>
            <person name="Bocs S."/>
            <person name="Baudouin L."/>
        </authorList>
    </citation>
    <scope>NUCLEOTIDE SEQUENCE</scope>
    <source>
        <tissue evidence="2">Spear leaf of Hainan Tall coconut</tissue>
    </source>
</reference>
<evidence type="ECO:0000313" key="3">
    <source>
        <dbReference type="Proteomes" id="UP000797356"/>
    </source>
</evidence>
<feature type="compositionally biased region" description="Basic residues" evidence="1">
    <location>
        <begin position="10"/>
        <end position="20"/>
    </location>
</feature>
<keyword evidence="3" id="KW-1185">Reference proteome</keyword>
<feature type="region of interest" description="Disordered" evidence="1">
    <location>
        <begin position="1"/>
        <end position="39"/>
    </location>
</feature>
<protein>
    <submittedName>
        <fullName evidence="2">Uncharacterized protein</fullName>
    </submittedName>
</protein>
<proteinExistence type="predicted"/>
<name>A0A8K0IMK6_COCNU</name>
<feature type="compositionally biased region" description="Basic and acidic residues" evidence="1">
    <location>
        <begin position="21"/>
        <end position="38"/>
    </location>
</feature>
<feature type="non-terminal residue" evidence="2">
    <location>
        <position position="158"/>
    </location>
</feature>
<feature type="compositionally biased region" description="Polar residues" evidence="1">
    <location>
        <begin position="52"/>
        <end position="63"/>
    </location>
</feature>
<gene>
    <name evidence="2" type="ORF">COCNU_10G008570</name>
</gene>
<dbReference type="AlphaFoldDB" id="A0A8K0IMK6"/>